<dbReference type="AlphaFoldDB" id="A0AAJ0MA62"/>
<sequence length="396" mass="43908">MPNPEKAQRHNRQPHYSAWTLEFLSLVLSVASLLAAALVLARYNGKPLAEWGFVTSINTIISVLGVICKATVAFAVSSAFGQHKWNWFRARHDEMRVFVKFEEASRGPWGSMNLLLWSRARNWATVGALAIVITLLVDPFLQATVSFGEEYDVPPYRYDPLQESDRTWLPVAHRVDFGQALTDTTGPTAINGDGLPLLSETIVPDFGIISALYNGFHRTSVGAYTADVTAVNTQAVQFACETGNCTWPIFTTAAVCSRCNNVLQSRIIKTTGVTDSFQEGSDQYHPTRVSKPGQFPYTGYNVSYGHIRQFNGEFGQYYTEVLLTAFVNTNYSESVTFQGDNTTFATFLIMRASEGFLKEHVPWEDSWPTAMECGLSFCAKGYLSSATNGLLSETEL</sequence>
<dbReference type="PANTHER" id="PTHR35394:SF5">
    <property type="entry name" value="DUF3176 DOMAIN-CONTAINING PROTEIN"/>
    <property type="match status" value="1"/>
</dbReference>
<name>A0AAJ0MA62_9PEZI</name>
<keyword evidence="1" id="KW-0812">Transmembrane</keyword>
<comment type="caution">
    <text evidence="2">The sequence shown here is derived from an EMBL/GenBank/DDBJ whole genome shotgun (WGS) entry which is preliminary data.</text>
</comment>
<evidence type="ECO:0000313" key="3">
    <source>
        <dbReference type="Proteomes" id="UP001275084"/>
    </source>
</evidence>
<dbReference type="Pfam" id="PF11374">
    <property type="entry name" value="DUF3176"/>
    <property type="match status" value="1"/>
</dbReference>
<feature type="non-terminal residue" evidence="2">
    <location>
        <position position="396"/>
    </location>
</feature>
<dbReference type="Proteomes" id="UP001275084">
    <property type="component" value="Unassembled WGS sequence"/>
</dbReference>
<keyword evidence="1" id="KW-0472">Membrane</keyword>
<accession>A0AAJ0MA62</accession>
<feature type="transmembrane region" description="Helical" evidence="1">
    <location>
        <begin position="21"/>
        <end position="40"/>
    </location>
</feature>
<feature type="transmembrane region" description="Helical" evidence="1">
    <location>
        <begin position="60"/>
        <end position="81"/>
    </location>
</feature>
<evidence type="ECO:0000256" key="1">
    <source>
        <dbReference type="SAM" id="Phobius"/>
    </source>
</evidence>
<keyword evidence="3" id="KW-1185">Reference proteome</keyword>
<reference evidence="2" key="1">
    <citation type="journal article" date="2023" name="Mol. Phylogenet. Evol.">
        <title>Genome-scale phylogeny and comparative genomics of the fungal order Sordariales.</title>
        <authorList>
            <person name="Hensen N."/>
            <person name="Bonometti L."/>
            <person name="Westerberg I."/>
            <person name="Brannstrom I.O."/>
            <person name="Guillou S."/>
            <person name="Cros-Aarteil S."/>
            <person name="Calhoun S."/>
            <person name="Haridas S."/>
            <person name="Kuo A."/>
            <person name="Mondo S."/>
            <person name="Pangilinan J."/>
            <person name="Riley R."/>
            <person name="LaButti K."/>
            <person name="Andreopoulos B."/>
            <person name="Lipzen A."/>
            <person name="Chen C."/>
            <person name="Yan M."/>
            <person name="Daum C."/>
            <person name="Ng V."/>
            <person name="Clum A."/>
            <person name="Steindorff A."/>
            <person name="Ohm R.A."/>
            <person name="Martin F."/>
            <person name="Silar P."/>
            <person name="Natvig D.O."/>
            <person name="Lalanne C."/>
            <person name="Gautier V."/>
            <person name="Ament-Velasquez S.L."/>
            <person name="Kruys A."/>
            <person name="Hutchinson M.I."/>
            <person name="Powell A.J."/>
            <person name="Barry K."/>
            <person name="Miller A.N."/>
            <person name="Grigoriev I.V."/>
            <person name="Debuchy R."/>
            <person name="Gladieux P."/>
            <person name="Hiltunen Thoren M."/>
            <person name="Johannesson H."/>
        </authorList>
    </citation>
    <scope>NUCLEOTIDE SEQUENCE</scope>
    <source>
        <strain evidence="2">CBS 955.72</strain>
    </source>
</reference>
<dbReference type="InterPro" id="IPR021514">
    <property type="entry name" value="DUF3176"/>
</dbReference>
<proteinExistence type="predicted"/>
<protein>
    <submittedName>
        <fullName evidence="2">Uncharacterized protein</fullName>
    </submittedName>
</protein>
<dbReference type="PANTHER" id="PTHR35394">
    <property type="entry name" value="DUF3176 DOMAIN-CONTAINING PROTEIN"/>
    <property type="match status" value="1"/>
</dbReference>
<dbReference type="EMBL" id="JAUIQD010000006">
    <property type="protein sequence ID" value="KAK3345797.1"/>
    <property type="molecule type" value="Genomic_DNA"/>
</dbReference>
<gene>
    <name evidence="2" type="ORF">B0T25DRAFT_461784</name>
</gene>
<evidence type="ECO:0000313" key="2">
    <source>
        <dbReference type="EMBL" id="KAK3345797.1"/>
    </source>
</evidence>
<feature type="transmembrane region" description="Helical" evidence="1">
    <location>
        <begin position="122"/>
        <end position="141"/>
    </location>
</feature>
<reference evidence="2" key="2">
    <citation type="submission" date="2023-06" db="EMBL/GenBank/DDBJ databases">
        <authorList>
            <consortium name="Lawrence Berkeley National Laboratory"/>
            <person name="Haridas S."/>
            <person name="Hensen N."/>
            <person name="Bonometti L."/>
            <person name="Westerberg I."/>
            <person name="Brannstrom I.O."/>
            <person name="Guillou S."/>
            <person name="Cros-Aarteil S."/>
            <person name="Calhoun S."/>
            <person name="Kuo A."/>
            <person name="Mondo S."/>
            <person name="Pangilinan J."/>
            <person name="Riley R."/>
            <person name="Labutti K."/>
            <person name="Andreopoulos B."/>
            <person name="Lipzen A."/>
            <person name="Chen C."/>
            <person name="Yanf M."/>
            <person name="Daum C."/>
            <person name="Ng V."/>
            <person name="Clum A."/>
            <person name="Steindorff A."/>
            <person name="Ohm R."/>
            <person name="Martin F."/>
            <person name="Silar P."/>
            <person name="Natvig D."/>
            <person name="Lalanne C."/>
            <person name="Gautier V."/>
            <person name="Ament-Velasquez S.L."/>
            <person name="Kruys A."/>
            <person name="Hutchinson M.I."/>
            <person name="Powell A.J."/>
            <person name="Barry K."/>
            <person name="Miller A.N."/>
            <person name="Grigoriev I.V."/>
            <person name="Debuchy R."/>
            <person name="Gladieux P."/>
            <person name="Thoren M.H."/>
            <person name="Johannesson H."/>
        </authorList>
    </citation>
    <scope>NUCLEOTIDE SEQUENCE</scope>
    <source>
        <strain evidence="2">CBS 955.72</strain>
    </source>
</reference>
<keyword evidence="1" id="KW-1133">Transmembrane helix</keyword>
<organism evidence="2 3">
    <name type="scientific">Lasiosphaeria hispida</name>
    <dbReference type="NCBI Taxonomy" id="260671"/>
    <lineage>
        <taxon>Eukaryota</taxon>
        <taxon>Fungi</taxon>
        <taxon>Dikarya</taxon>
        <taxon>Ascomycota</taxon>
        <taxon>Pezizomycotina</taxon>
        <taxon>Sordariomycetes</taxon>
        <taxon>Sordariomycetidae</taxon>
        <taxon>Sordariales</taxon>
        <taxon>Lasiosphaeriaceae</taxon>
        <taxon>Lasiosphaeria</taxon>
    </lineage>
</organism>